<evidence type="ECO:0000256" key="1">
    <source>
        <dbReference type="ARBA" id="ARBA00004141"/>
    </source>
</evidence>
<keyword evidence="5 6" id="KW-1015">Disulfide bond</keyword>
<keyword evidence="11" id="KW-1185">Reference proteome</keyword>
<feature type="disulfide bond" evidence="6">
    <location>
        <begin position="490"/>
        <end position="505"/>
    </location>
</feature>
<dbReference type="InterPro" id="IPR013320">
    <property type="entry name" value="ConA-like_dom_sf"/>
</dbReference>
<name>A0A3R7Q1K3_PENVA</name>
<dbReference type="GO" id="GO:0004888">
    <property type="term" value="F:transmembrane signaling receptor activity"/>
    <property type="evidence" value="ECO:0007669"/>
    <property type="project" value="InterPro"/>
</dbReference>
<evidence type="ECO:0000256" key="2">
    <source>
        <dbReference type="ARBA" id="ARBA00022692"/>
    </source>
</evidence>
<dbReference type="InterPro" id="IPR018000">
    <property type="entry name" value="Neurotransmitter_ion_chnl_CS"/>
</dbReference>
<proteinExistence type="predicted"/>
<feature type="transmembrane region" description="Helical" evidence="7">
    <location>
        <begin position="785"/>
        <end position="806"/>
    </location>
</feature>
<dbReference type="AlphaFoldDB" id="A0A3R7Q1K3"/>
<dbReference type="InterPro" id="IPR023415">
    <property type="entry name" value="LDLR_class-A_CS"/>
</dbReference>
<keyword evidence="2 7" id="KW-0812">Transmembrane</keyword>
<dbReference type="Gene3D" id="3.10.100.10">
    <property type="entry name" value="Mannose-Binding Protein A, subunit A"/>
    <property type="match status" value="1"/>
</dbReference>
<comment type="subcellular location">
    <subcellularLocation>
        <location evidence="1">Membrane</location>
        <topology evidence="1">Multi-pass membrane protein</topology>
    </subcellularLocation>
</comment>
<dbReference type="InterPro" id="IPR036055">
    <property type="entry name" value="LDL_receptor-like_sf"/>
</dbReference>
<keyword evidence="8" id="KW-0732">Signal</keyword>
<keyword evidence="4 7" id="KW-0472">Membrane</keyword>
<feature type="signal peptide" evidence="8">
    <location>
        <begin position="1"/>
        <end position="24"/>
    </location>
</feature>
<gene>
    <name evidence="10" type="ORF">C7M84_023220</name>
</gene>
<dbReference type="SUPFAM" id="SSF90112">
    <property type="entry name" value="Neurotransmitter-gated ion-channel transmembrane pore"/>
    <property type="match status" value="1"/>
</dbReference>
<dbReference type="InterPro" id="IPR036719">
    <property type="entry name" value="Neuro-gated_channel_TM_sf"/>
</dbReference>
<dbReference type="GO" id="GO:0005230">
    <property type="term" value="F:extracellular ligand-gated monoatomic ion channel activity"/>
    <property type="evidence" value="ECO:0007669"/>
    <property type="project" value="InterPro"/>
</dbReference>
<dbReference type="SUPFAM" id="SSF63712">
    <property type="entry name" value="Nicotinic receptor ligand binding domain-like"/>
    <property type="match status" value="1"/>
</dbReference>
<dbReference type="PANTHER" id="PTHR18945">
    <property type="entry name" value="NEUROTRANSMITTER GATED ION CHANNEL"/>
    <property type="match status" value="1"/>
</dbReference>
<evidence type="ECO:0000313" key="11">
    <source>
        <dbReference type="Proteomes" id="UP000283509"/>
    </source>
</evidence>
<dbReference type="Gene3D" id="4.10.400.10">
    <property type="entry name" value="Low-density Lipoprotein Receptor"/>
    <property type="match status" value="1"/>
</dbReference>
<dbReference type="SMART" id="SM00159">
    <property type="entry name" value="PTX"/>
    <property type="match status" value="1"/>
</dbReference>
<dbReference type="PRINTS" id="PR00895">
    <property type="entry name" value="PENTAXIN"/>
</dbReference>
<accession>A0A3R7Q1K3</accession>
<evidence type="ECO:0000256" key="3">
    <source>
        <dbReference type="ARBA" id="ARBA00022989"/>
    </source>
</evidence>
<dbReference type="CDD" id="cd00112">
    <property type="entry name" value="LDLa"/>
    <property type="match status" value="1"/>
</dbReference>
<dbReference type="InterPro" id="IPR036734">
    <property type="entry name" value="Neur_chan_lig-bd_sf"/>
</dbReference>
<dbReference type="PROSITE" id="PS50068">
    <property type="entry name" value="LDLRA_2"/>
    <property type="match status" value="1"/>
</dbReference>
<dbReference type="SUPFAM" id="SSF49899">
    <property type="entry name" value="Concanavalin A-like lectins/glucanases"/>
    <property type="match status" value="1"/>
</dbReference>
<comment type="caution">
    <text evidence="6">Lacks conserved residue(s) required for the propagation of feature annotation.</text>
</comment>
<evidence type="ECO:0000256" key="8">
    <source>
        <dbReference type="SAM" id="SignalP"/>
    </source>
</evidence>
<dbReference type="InterPro" id="IPR016187">
    <property type="entry name" value="CTDL_fold"/>
</dbReference>
<feature type="domain" description="Pentraxin (PTX)" evidence="9">
    <location>
        <begin position="28"/>
        <end position="244"/>
    </location>
</feature>
<dbReference type="GO" id="GO:0016020">
    <property type="term" value="C:membrane"/>
    <property type="evidence" value="ECO:0007669"/>
    <property type="project" value="UniProtKB-SubCell"/>
</dbReference>
<dbReference type="SUPFAM" id="SSF56436">
    <property type="entry name" value="C-type lectin-like"/>
    <property type="match status" value="1"/>
</dbReference>
<evidence type="ECO:0000256" key="7">
    <source>
        <dbReference type="SAM" id="Phobius"/>
    </source>
</evidence>
<feature type="chain" id="PRO_5018623553" evidence="8">
    <location>
        <begin position="25"/>
        <end position="810"/>
    </location>
</feature>
<keyword evidence="10" id="KW-0675">Receptor</keyword>
<evidence type="ECO:0000259" key="9">
    <source>
        <dbReference type="PROSITE" id="PS51828"/>
    </source>
</evidence>
<dbReference type="PROSITE" id="PS01209">
    <property type="entry name" value="LDLRA_1"/>
    <property type="match status" value="1"/>
</dbReference>
<dbReference type="Gene3D" id="2.60.120.200">
    <property type="match status" value="1"/>
</dbReference>
<dbReference type="OrthoDB" id="19606at2759"/>
<dbReference type="Pfam" id="PF02931">
    <property type="entry name" value="Neur_chan_LBD"/>
    <property type="match status" value="1"/>
</dbReference>
<dbReference type="PROSITE" id="PS51828">
    <property type="entry name" value="PTX_2"/>
    <property type="match status" value="1"/>
</dbReference>
<sequence length="810" mass="91267">MDSRPTFSCFLSLGVLYIMALASARGERGGRVLFQEDGVPTASSYLKYKGTLPTLTAFTLCFAVRLTQFREQNPILSYATEDDPDELFVSLNPESLTMRCCGGNLSIEVRVTYNFPRTGHNAGCLAVDLGTANWTMYWDKSSFNGSELTRPTQLVDSVRVRGGGQLFLGQDQDILGGGFRQSESLRGSLADFRLYDAVLPFDDMHSFSSCYETDDSLVPLVHFTDIEGDFDVSEGTVDAPNQWECNATYSFEIIFPVRLTYKEAKNLCKISGGDVTVPGSEEENSALVREAAVYASECGASHHSDTLWLSASPESQNFSNYVEASGKEGLTCTTLNTAGEEADVSSSKWMRKSCKEKHCVPCHYESLFYTQLRLRGLCQHSLLDKNYILVGNGSEIKFVGRYYSEIKLYAPATTEYDDHGYWMITSFLQASLRATLYRTSPSHFPFGINTWIIENDNCGQREAQLMLTLCWEKEYMTCRNGLCVPIGWRCDKELDCEDGSDEENCDNIIVPKTYNPNQFPPREPFVPMKVDIFIEILSIGEINIAGFKFNCEIEVTLTWEDKRLGFQNLQEYPWKNTVGYTVWQPELEYLSDSKTTSSVGVKNQAIHVVNVNSTGQKDEEQLYEDVIFTGQIKLQRKQKLTLTTDCKMRLFAFPFDVQTCQMILMVMGFPSDVVELSPVDEGLLFSGDPLLLQYSVQSTSLNEMSWDNRSGVSVELIFANLSTYFISSTYVPTFILLIVGYLTFFFPLDDFNDRIMVCLTALLVEAAFFTQTSEDIPSTSDLKLVDIWFVFCIIALFVIMLALVVINRIL</sequence>
<organism evidence="10 11">
    <name type="scientific">Penaeus vannamei</name>
    <name type="common">Whiteleg shrimp</name>
    <name type="synonym">Litopenaeus vannamei</name>
    <dbReference type="NCBI Taxonomy" id="6689"/>
    <lineage>
        <taxon>Eukaryota</taxon>
        <taxon>Metazoa</taxon>
        <taxon>Ecdysozoa</taxon>
        <taxon>Arthropoda</taxon>
        <taxon>Crustacea</taxon>
        <taxon>Multicrustacea</taxon>
        <taxon>Malacostraca</taxon>
        <taxon>Eumalacostraca</taxon>
        <taxon>Eucarida</taxon>
        <taxon>Decapoda</taxon>
        <taxon>Dendrobranchiata</taxon>
        <taxon>Penaeoidea</taxon>
        <taxon>Penaeidae</taxon>
        <taxon>Penaeus</taxon>
    </lineage>
</organism>
<dbReference type="InterPro" id="IPR016186">
    <property type="entry name" value="C-type_lectin-like/link_sf"/>
</dbReference>
<feature type="transmembrane region" description="Helical" evidence="7">
    <location>
        <begin position="755"/>
        <end position="773"/>
    </location>
</feature>
<dbReference type="Gene3D" id="2.70.170.10">
    <property type="entry name" value="Neurotransmitter-gated ion-channel ligand-binding domain"/>
    <property type="match status" value="1"/>
</dbReference>
<keyword evidence="3 7" id="KW-1133">Transmembrane helix</keyword>
<dbReference type="PROSITE" id="PS00236">
    <property type="entry name" value="NEUROTR_ION_CHANNEL"/>
    <property type="match status" value="1"/>
</dbReference>
<evidence type="ECO:0000313" key="10">
    <source>
        <dbReference type="EMBL" id="ROT83600.1"/>
    </source>
</evidence>
<dbReference type="InterPro" id="IPR038050">
    <property type="entry name" value="Neuro_actylchol_rec"/>
</dbReference>
<evidence type="ECO:0000256" key="5">
    <source>
        <dbReference type="ARBA" id="ARBA00023157"/>
    </source>
</evidence>
<reference evidence="10 11" key="1">
    <citation type="submission" date="2018-04" db="EMBL/GenBank/DDBJ databases">
        <authorList>
            <person name="Zhang X."/>
            <person name="Yuan J."/>
            <person name="Li F."/>
            <person name="Xiang J."/>
        </authorList>
    </citation>
    <scope>NUCLEOTIDE SEQUENCE [LARGE SCALE GENOMIC DNA]</scope>
    <source>
        <tissue evidence="10">Muscle</tissue>
    </source>
</reference>
<dbReference type="SUPFAM" id="SSF57424">
    <property type="entry name" value="LDL receptor-like module"/>
    <property type="match status" value="1"/>
</dbReference>
<dbReference type="Pfam" id="PF00354">
    <property type="entry name" value="Pentaxin"/>
    <property type="match status" value="1"/>
</dbReference>
<dbReference type="InterPro" id="IPR001759">
    <property type="entry name" value="PTX_dom"/>
</dbReference>
<dbReference type="InterPro" id="IPR002172">
    <property type="entry name" value="LDrepeatLR_classA_rpt"/>
</dbReference>
<evidence type="ECO:0000256" key="4">
    <source>
        <dbReference type="ARBA" id="ARBA00023136"/>
    </source>
</evidence>
<dbReference type="InterPro" id="IPR006201">
    <property type="entry name" value="Neur_channel"/>
</dbReference>
<dbReference type="Proteomes" id="UP000283509">
    <property type="component" value="Unassembled WGS sequence"/>
</dbReference>
<reference evidence="10 11" key="2">
    <citation type="submission" date="2019-01" db="EMBL/GenBank/DDBJ databases">
        <title>The decoding of complex shrimp genome reveals the adaptation for benthos swimmer, frequently molting mechanism and breeding impact on genome.</title>
        <authorList>
            <person name="Sun Y."/>
            <person name="Gao Y."/>
            <person name="Yu Y."/>
        </authorList>
    </citation>
    <scope>NUCLEOTIDE SEQUENCE [LARGE SCALE GENOMIC DNA]</scope>
    <source>
        <tissue evidence="10">Muscle</tissue>
    </source>
</reference>
<dbReference type="EMBL" id="QCYY01000663">
    <property type="protein sequence ID" value="ROT83600.1"/>
    <property type="molecule type" value="Genomic_DNA"/>
</dbReference>
<evidence type="ECO:0000256" key="6">
    <source>
        <dbReference type="PROSITE-ProRule" id="PRU00124"/>
    </source>
</evidence>
<dbReference type="Gene3D" id="1.20.58.390">
    <property type="entry name" value="Neurotransmitter-gated ion-channel transmembrane domain"/>
    <property type="match status" value="1"/>
</dbReference>
<dbReference type="InterPro" id="IPR006202">
    <property type="entry name" value="Neur_chan_lig-bd"/>
</dbReference>
<comment type="caution">
    <text evidence="10">The sequence shown here is derived from an EMBL/GenBank/DDBJ whole genome shotgun (WGS) entry which is preliminary data.</text>
</comment>
<feature type="disulfide bond" evidence="6">
    <location>
        <begin position="478"/>
        <end position="496"/>
    </location>
</feature>
<feature type="transmembrane region" description="Helical" evidence="7">
    <location>
        <begin position="730"/>
        <end position="748"/>
    </location>
</feature>
<protein>
    <submittedName>
        <fullName evidence="10">Glycine receptor subunit alpha-2</fullName>
    </submittedName>
</protein>
<dbReference type="SMART" id="SM00192">
    <property type="entry name" value="LDLa"/>
    <property type="match status" value="1"/>
</dbReference>
<dbReference type="Pfam" id="PF00057">
    <property type="entry name" value="Ldl_recept_a"/>
    <property type="match status" value="1"/>
</dbReference>
<feature type="non-terminal residue" evidence="10">
    <location>
        <position position="810"/>
    </location>
</feature>